<dbReference type="AlphaFoldDB" id="A0A6P8UQH3"/>
<dbReference type="RefSeq" id="XP_034078806.1">
    <property type="nucleotide sequence ID" value="XM_034222915.1"/>
</dbReference>
<sequence>MKLVQHVGLIHAQESNFNITCGLNDCQSTFSKYESFRRHMYRKHKHSILPSDDEEHEPPMDLENEDAAAENDPSTNGMAEQPPCLNELLTSFSENLVSFILKCREKNNLPLLVQEEILDDVNVLFCFFKENYDAFIAYHLNKSGFNMSENPEIQNVLQSKDFFEEASIVIRSKYKLKEHCKSKLDMTEPVQYTLRGSSGHKLGSYSYVPLSQVLRKYCSHVDVWEEIQSYNNQQKNEGVLSDYSDGVYFAEHPFFMHHPNSLRLHFYEDEFEVVNPLGSKRNKHKLCAFYYSIGNMDGRYRSQLKNIHLALLVRYSYVKQCGWDVILKPMLDDLKDLATNGFTVSVSGIEYKVNAALATISSDNLSAHMLAGYSMSFNSGRICRYCMATYNEMKEKFTEECFVLRTAAVHQYHLECIVQNPDSKAIYGVQSKCPFDELPYFDTTTSFPPDIMHDLLEGVIPLVLKLVLTRAHREKHITITEVNEELQKLSIGQE</sequence>
<reference evidence="4" key="1">
    <citation type="submission" date="2025-08" db="UniProtKB">
        <authorList>
            <consortium name="RefSeq"/>
        </authorList>
    </citation>
    <scope>IDENTIFICATION</scope>
</reference>
<gene>
    <name evidence="4" type="primary">LOC117550476</name>
</gene>
<feature type="domain" description="C2H2-type" evidence="2">
    <location>
        <begin position="21"/>
        <end position="44"/>
    </location>
</feature>
<dbReference type="InParanoid" id="A0A6P8UQH3"/>
<dbReference type="InterPro" id="IPR013087">
    <property type="entry name" value="Znf_C2H2_type"/>
</dbReference>
<keyword evidence="3" id="KW-1185">Reference proteome</keyword>
<dbReference type="GeneID" id="117550476"/>
<evidence type="ECO:0000259" key="2">
    <source>
        <dbReference type="PROSITE" id="PS00028"/>
    </source>
</evidence>
<protein>
    <submittedName>
        <fullName evidence="4">Uncharacterized protein LOC117550476</fullName>
    </submittedName>
</protein>
<evidence type="ECO:0000313" key="4">
    <source>
        <dbReference type="RefSeq" id="XP_034078806.1"/>
    </source>
</evidence>
<proteinExistence type="predicted"/>
<evidence type="ECO:0000256" key="1">
    <source>
        <dbReference type="SAM" id="MobiDB-lite"/>
    </source>
</evidence>
<name>A0A6P8UQH3_GYMAC</name>
<feature type="compositionally biased region" description="Acidic residues" evidence="1">
    <location>
        <begin position="51"/>
        <end position="69"/>
    </location>
</feature>
<feature type="region of interest" description="Disordered" evidence="1">
    <location>
        <begin position="47"/>
        <end position="80"/>
    </location>
</feature>
<dbReference type="Proteomes" id="UP000515161">
    <property type="component" value="Unplaced"/>
</dbReference>
<accession>A0A6P8UQH3</accession>
<dbReference type="KEGG" id="gacu:117550476"/>
<evidence type="ECO:0000313" key="3">
    <source>
        <dbReference type="Proteomes" id="UP000515161"/>
    </source>
</evidence>
<dbReference type="PROSITE" id="PS00028">
    <property type="entry name" value="ZINC_FINGER_C2H2_1"/>
    <property type="match status" value="1"/>
</dbReference>
<organism evidence="3 4">
    <name type="scientific">Gymnodraco acuticeps</name>
    <name type="common">Antarctic dragonfish</name>
    <dbReference type="NCBI Taxonomy" id="8218"/>
    <lineage>
        <taxon>Eukaryota</taxon>
        <taxon>Metazoa</taxon>
        <taxon>Chordata</taxon>
        <taxon>Craniata</taxon>
        <taxon>Vertebrata</taxon>
        <taxon>Euteleostomi</taxon>
        <taxon>Actinopterygii</taxon>
        <taxon>Neopterygii</taxon>
        <taxon>Teleostei</taxon>
        <taxon>Neoteleostei</taxon>
        <taxon>Acanthomorphata</taxon>
        <taxon>Eupercaria</taxon>
        <taxon>Perciformes</taxon>
        <taxon>Notothenioidei</taxon>
        <taxon>Bathydraconidae</taxon>
        <taxon>Gymnodraco</taxon>
    </lineage>
</organism>
<dbReference type="OrthoDB" id="10034966at2759"/>